<dbReference type="Gene3D" id="2.40.128.10">
    <property type="match status" value="1"/>
</dbReference>
<evidence type="ECO:0000313" key="3">
    <source>
        <dbReference type="Proteomes" id="UP000194450"/>
    </source>
</evidence>
<reference evidence="3" key="1">
    <citation type="submission" date="2017-04" db="EMBL/GenBank/DDBJ databases">
        <authorList>
            <person name="Varghese N."/>
            <person name="Submissions S."/>
        </authorList>
    </citation>
    <scope>NUCLEOTIDE SEQUENCE [LARGE SCALE GENOMIC DNA]</scope>
</reference>
<dbReference type="Gene3D" id="2.60.40.2810">
    <property type="match status" value="1"/>
</dbReference>
<dbReference type="AlphaFoldDB" id="A0A1Y6EGX3"/>
<dbReference type="EMBL" id="FXWH01000001">
    <property type="protein sequence ID" value="SMQ61865.1"/>
    <property type="molecule type" value="Genomic_DNA"/>
</dbReference>
<dbReference type="OrthoDB" id="7052377at2"/>
<dbReference type="Proteomes" id="UP000194450">
    <property type="component" value="Unassembled WGS sequence"/>
</dbReference>
<keyword evidence="3" id="KW-1185">Reference proteome</keyword>
<evidence type="ECO:0000313" key="2">
    <source>
        <dbReference type="EMBL" id="SMQ61865.1"/>
    </source>
</evidence>
<gene>
    <name evidence="2" type="ORF">SAMN06297229_0625</name>
</gene>
<dbReference type="PROSITE" id="PS51257">
    <property type="entry name" value="PROKAR_LIPOPROTEIN"/>
    <property type="match status" value="1"/>
</dbReference>
<evidence type="ECO:0000256" key="1">
    <source>
        <dbReference type="SAM" id="MobiDB-lite"/>
    </source>
</evidence>
<dbReference type="RefSeq" id="WP_086433791.1">
    <property type="nucleotide sequence ID" value="NZ_FXWH01000001.1"/>
</dbReference>
<proteinExistence type="predicted"/>
<evidence type="ECO:0008006" key="4">
    <source>
        <dbReference type="Google" id="ProtNLM"/>
    </source>
</evidence>
<sequence length="777" mass="86468">MNTFRRTLLASSVVFIVSCGGGDESTPPPVNYPPVAVDDEATALSNEPTEIDVLANDTDEGDYELTLVSVDGLEFGTVSIENNKVIYTSDEDFTGTDNFTYVVSDGADTDTGFVSVTVVKEMSISGRVIDAPIANAELVVTVSGESYFTTADEDGFYTLDIRFIDETQVPVIYANGIADNNQEFIDLSSTLDSLENLYEAAGEDRILDRSEASGTYVTNLTTASHSLISSGAPFPKTSDELSNALAAIDPTELLEVAAVIKLIIDDPNYSLPEETPKIRGFISNSSAYNSFVENVKANNPEVLTNMVAEILADENLVPNSTDVPEFYVVSPTIKRGFVSQGLKVMFFNQDSTGRVVNHLYNPETFAGDNIPFTWDAQDTGYLSIAYNEPLVTTHYDNVRNLTDDAEIIEAYETFEGGEVEFTRSITAQRFKTILSNARNILTHNIENITVDYVPIEVGAETFQIPSEQVEREYQASYINGDKLEFLEITEDDVVGNWALPVIANFNDDIQNPNYASDLITFNADFTFSGRISDVQGTWELVDNTQITMTYDDIVLSVKLTSEKDGIYEAMLQGSTGDGYEVAKYDWAVKQEENLTWNADALLTLADEAWSANFNPWYMREWHEQFGKNQPGSLYGWQFMDSEQGYYVNIPTTESEWVGDAMNWSLTSDGTLLVDRYAHCEEKGLFACYREWIPLLMDEERYRLIVLDNGYYQWTESSSQHASLYPPQLQSLQKAWLPDNIRNPNYSQSNSVGKSKSGASAEPSPRVGFLPKRGQPNN</sequence>
<feature type="region of interest" description="Disordered" evidence="1">
    <location>
        <begin position="739"/>
        <end position="777"/>
    </location>
</feature>
<accession>A0A1Y6EGX3</accession>
<dbReference type="Pfam" id="PF17963">
    <property type="entry name" value="Big_9"/>
    <property type="match status" value="1"/>
</dbReference>
<organism evidence="2 3">
    <name type="scientific">Pseudidiomarina planktonica</name>
    <dbReference type="NCBI Taxonomy" id="1323738"/>
    <lineage>
        <taxon>Bacteria</taxon>
        <taxon>Pseudomonadati</taxon>
        <taxon>Pseudomonadota</taxon>
        <taxon>Gammaproteobacteria</taxon>
        <taxon>Alteromonadales</taxon>
        <taxon>Idiomarinaceae</taxon>
        <taxon>Pseudidiomarina</taxon>
    </lineage>
</organism>
<name>A0A1Y6EGX3_9GAMM</name>
<feature type="compositionally biased region" description="Polar residues" evidence="1">
    <location>
        <begin position="741"/>
        <end position="757"/>
    </location>
</feature>
<protein>
    <recommendedName>
        <fullName evidence="4">Cadherin domain-containing protein</fullName>
    </recommendedName>
</protein>